<feature type="domain" description="Sacsin/Nov" evidence="1">
    <location>
        <begin position="30"/>
        <end position="162"/>
    </location>
</feature>
<dbReference type="PANTHER" id="PTHR15600:SF42">
    <property type="entry name" value="SACSIN"/>
    <property type="match status" value="1"/>
</dbReference>
<dbReference type="InterPro" id="IPR036890">
    <property type="entry name" value="HATPase_C_sf"/>
</dbReference>
<gene>
    <name evidence="2" type="ORF">OS493_010900</name>
</gene>
<dbReference type="OrthoDB" id="1262810at2759"/>
<dbReference type="PANTHER" id="PTHR15600">
    <property type="entry name" value="SACSIN"/>
    <property type="match status" value="1"/>
</dbReference>
<name>A0A9X0D0D1_9CNID</name>
<dbReference type="SUPFAM" id="SSF55874">
    <property type="entry name" value="ATPase domain of HSP90 chaperone/DNA topoisomerase II/histidine kinase"/>
    <property type="match status" value="2"/>
</dbReference>
<feature type="domain" description="Sacsin/Nov" evidence="1">
    <location>
        <begin position="2323"/>
        <end position="2563"/>
    </location>
</feature>
<accession>A0A9X0D0D1</accession>
<protein>
    <recommendedName>
        <fullName evidence="1">Sacsin/Nov domain-containing protein</fullName>
    </recommendedName>
</protein>
<organism evidence="2 3">
    <name type="scientific">Desmophyllum pertusum</name>
    <dbReference type="NCBI Taxonomy" id="174260"/>
    <lineage>
        <taxon>Eukaryota</taxon>
        <taxon>Metazoa</taxon>
        <taxon>Cnidaria</taxon>
        <taxon>Anthozoa</taxon>
        <taxon>Hexacorallia</taxon>
        <taxon>Scleractinia</taxon>
        <taxon>Caryophylliina</taxon>
        <taxon>Caryophylliidae</taxon>
        <taxon>Desmophyllum</taxon>
    </lineage>
</organism>
<dbReference type="GO" id="GO:0030544">
    <property type="term" value="F:Hsp70 protein binding"/>
    <property type="evidence" value="ECO:0007669"/>
    <property type="project" value="TreeGrafter"/>
</dbReference>
<dbReference type="InterPro" id="IPR052972">
    <property type="entry name" value="Sacsin_chaperone_reg"/>
</dbReference>
<evidence type="ECO:0000259" key="1">
    <source>
        <dbReference type="Pfam" id="PF25794"/>
    </source>
</evidence>
<dbReference type="Pfam" id="PF25794">
    <property type="entry name" value="SACS"/>
    <property type="match status" value="3"/>
</dbReference>
<sequence>MQHIAIEVPRTDGSHAKDKALRKPEILHMDLPSLLSDSQIGFIDPHGVHFSDKRHRRTGKRWRLNEDQAEMDEIPDQFLPYKGIFDCTEYVFSQGCYDGTLFRFPLRTKPSDLSGTLYSTEKMDTLFESFQADAHLVLLFLQHLESIELYVREESQSSPKRVFQVKIADESLQMVRSKRKEFRAKITPGKVMTESVTVTYPITIETVKFDSPFDGGMKQHSFLVTNYFCGGEVSSRFKSLMTDKELNYLPTVGVAMALPTGPKLQTPDIKGHVFCFLPLPVQKTSLTGLPVHVNGFFALSQNRRYIKSPNADQEEREKFGRQLTDKSLLWNKCLVEEAIPRAYATMILEAINEKSFFVPRASIYKAWPDISNIDQRWERLKEPLFQLLLQMEVVYTQADLGRWLTVEEAVFDRLQEHESKALIQRVLLEADVSVVSVPSHVMDAIASYSTVKEINPSLTRATLKQAPSCYKKLDRREKLLLLQFCLKDRKFAKLCDLELLPLSNDAFAKFSNRAERIYICSLDHPRQLFPGLDHRFVDETLDAEIIGKLKEAAKQECTQLRILCEDDVASLLQQALPSEWGKGNTVSWYPEDRNHNHPPRDWIRVVWKYLQEHFTTAKDILSLGKLPLIPLNMSQTPVTLTRLCFPSRVVVKRLNNECLDDTLANVLTKLGLVIMNDYPTFISHHPAVLVTFVNPPSARGVLKAMVVSSSKMTTGKLSEIVRKVLSTGEKHLLRSFLAKVIPCTVEPEEYNLLCSLPVFETLSKKFVSKEEGLCAAPVEPLPVSPKRDLIDITQDDSKSLAHLLDVRILQPTELLCQVVFQEIKQGKYSGEQIDTVMTYVLDRYASEIRSNVNFKHNLQALSFVSKQRGRAMASDLFDPRNVILKTIFAHENVFPTGTYTSPSALVMLQEIGMKSDHSITGNDLYQSAKLVSMLPHLLTVERKSKAILQYLSDNPLKLIEQINRQPLWTLLRDIPWVSRLQQRPPNYPPGLPWWETGEEGKHFFKPIEMKSHQLANLIGTVMPVVEAQPSNEICHYFGWQSQTDVFQVVQHLQAVIRSYSKEEKPYYMVVVNKIYSYLSGVNYAAVKQALDWAQVFAWVWNGDGFSSPNHVLSSKPPIDLTPYIHSLPSDTTKHSDLFYRFGMRQRSDPAVLVQVLNMVKETYEDTSVIFSPEEVKHDLQLSVNILNDLASEQLSEELKAEIVIPTHIEDNSYVRLEPVEHCMYCEREWLKREGDDEDIDYFYVHPNVPNSTAEILGVPTLTNRMLDPDELSIGEEFGQEERLTTRLNRLLEEYTDGFSVLKELVQNADDAGATEVRFLYDERTNGDAMTCLIDEGMKGCQGPALWVYNDAEFKDEDFENIAKLNEATKEHDTEKIGRFGLGFNAVYNLTDVPMFLSRNYFAIFDPHTSYLGKAIKNKMKPGMKIDLNKDVKRLRKFTNQFKPFNGIFGCDLHLDKEDNSFDGTLFRFPLRTTEQALRSEIKKLAYNDQQMRELLLMLVNGAKTLLLFTQNVLRVSIFSLKTSASKDQNATLTFEVTKSLSPAGIIRPLSIPVTLPATAKKLTTEDQDFLKQCNFLQASSQITRAFRKGISTKLVKSSMKVDIECSLTEYGQRFFESGVPFNRECSTWLVVSSMGNGQALKFTKNDLSLLPSAGVAVQLDPNGSDTSLPLPVTKSVDGFDVNGILFCYLPLPIHSGLPVHINGAFALAANRRHLQEKLEDDKKCFGVDWNNVLMQDSISSAYLCLLEDLRSIAPADGSYKFHSLWPKAHALRMHRTCWPLLKSFYAQIASGSYSLFSDGRNWLNINEVVFLDPEFRKEPLIGDVSLKVFQMLMKGAAAVIEVPLDVLRSFESCGLEEVLQAKMYNKGRFFREVFFPNISTVPPKLRDELVLHALDTNYDDLIRTRTCIPASPLGKTLKCPSQLIHPGKDAAALFSPEDGRFPYGTKESFLNSRRLAKLEDLGMVSDYLPWQQIAERAESIHTLNAANSEAASKRMKALLAFMEKTMKYKDEFPLTDAIQRRILQAKYLPVLKKPNGFPLPWKGDEFGGKVLLAPKDVFLEEQKYLLCCTEPVVGVFIPRDVKALLKLNKRRATLGHVIAQLEEAMSTKVEFSEITAYNEISSLCNAAYTSLQKGLVSNAEAIKQQLQDKKFILAGREFLCASQVAFQLKIDCSPYLYKLPEPLAVAFPELMKVAGVREHFEEKDYISSLQQMKRLFSETELDEQSLQVAVYLADQLGETLRVSGSGPSKVQEKWGAVYLPDSTGVLRPVPELCIKDCPWMEDEIGVHFVNTKIPWPTCDYVGVKTRRQEALRYNVVGIPFGQSEKLTNRLKRLLTSYPCEKEILKELLQNADDAQATEICFIKDPRHHPDKKVFEDSWQPLQGPALCVYNNKPFTNADIEGIRNLGEGSKGDDPNKTGQYGVGFNAVYHLTDAPSFISKGKEIGDVLCVFDPNCKYAPGARPQEPGRMFKVCSTLQKNFPDVFPCYLGDHFPRDNATMFRFPLRTEKMARESKISSSPVSLEKLDTMMEELKKELFEVLLFVNNVKKITLCEVHERSGKLVNAYSVEVVMSKEDEVRRKAFADYIKKIGKLANERGQILPNEIREAKVPYVLNITDTLGNEEKWLIVQQIGFNKSVNISIVDAFKDHQLGMLPRGGVACPLEKKTQRSVQRRKKAYCFLPLPLETNLPVHINGHFALKHESRRDLWTDGGYRSDWNSALLSDVVASCYLTLLVEVQNFLKLPISQGANPCTENEILLKIEAYETFFPRHPQTNQYWKTLVDSVYQEINRQKLQILPVVRSRASKSTTVADVTWLPPTGSGRLQAVFNNLATTGPFATSPKKDTDENQTRVRKMFEAILIESGFNLVAFSLALHESFQRAGVKTCSISPSCVIDFYNTFSSQDPLCTIGPIPCGVNETSLKDDLGVIIVLLYCKGEEHFLDKLPGLPLLLTQDNRLQLFSSRQPKFLSRYQDLLPGSPHMFLHQQVYKSIFNDDAIEKSTVLKPLDPGTFAANLPQTLSRERFGKAEFVEWSPNQNATPNQRWIFRVWVFLHEILRDVLNENGRMDEKSKVLHMKTALEPLSNWSILPVTEAKSVERRTTLLPLFPSRMPPSTQHILVPLGRAASVLDFKTADSTSMELVDVLRKLGLPELNYFALSAPSAGTSLYSSSNSVSLARMMVSSLKVPSSLLTSLDQKMELDPQSLRGRLESQDCTTILEYFSGSVKSLRDDDSTTLRKLPFYQATHGGLIQLDDRRVCVLPSGIPRDEIDVLERELNVVFLESQSSLSELFKFLTLECFSAVNVYCTFILAKFSILSKEARQCHLEYIRKSIVENYFTKDCDKRRLLECLSNTPLVPSADGTLKTASCFYDPKIDVFRTMLSDSMFPSKPLNSPEWLKFLRNIGLVHEVSMDDFKRFAKEVADEAATARTEKTYEKSKVLVHHLIYRHDVVGEGLLHDTRDISFVAADPVRQPLQALCPPFAAETSEGQVPFISFSGAVLNDYEEIVWSKAHLLPQWADPRVRRYKLDCPDSFSIDQYCDAFLAQLEIVTKPSVDLVVRHCQAICSHLANSRERGIASPAHCPTVVAVMESIYTFLQDNAMVNGEAKKCLKTTPCILVEDGGKFIMTSQVVLELYEYLEIKPFLYRVPPEFGKFRAFFEYLGCSKSAGPKHYAMVLEMLQERCQNAKLHPNEVRQCRKAVKGFFEMLQKHPEDASKISKLYLPAMHPGLRSSDKHLTTIPVTLHMSAELILDDSPAYGERIQELNQLFVLDLSLLEVRCVSAMTNYKELMMKLPAPLQPKMLSDVVKENLTNAEIVTSGAINALMQRLSSAPFVCGIVRIIRHVNSQKKDFDEGVIANIERGLQSIQLCAVDSLKTALYYNGDFIPGSEAKVWSFQEKRGEPGEETCRVYVNVVKGMEDTSSAIFLVSEVIVEMYGVLLGMKVLLIPEMLRCPLSDIWPLLDRKDIRPDDTHSAAPMDIYPEPGTFIPIEDHHLLNDAFLEFEPGEYVGYQLDDPSLQLSERVATYIYAVIIEEVEVMDEDDILDLLTKMYMINIGHDKEPVQVNSADLYKFHRLQEISHEQHSRNREKQAVFDKISVVLEEAWRLPEEQRTQIVKRLILGWRPEKNLGDEEFCSEAFEHIKNEISRLGGSYDEYIDVWTARAREHGSHREEYRERVSRESASSLSLRHNFSSKFLQEESPTRGGQALVQTG</sequence>
<dbReference type="InterPro" id="IPR058210">
    <property type="entry name" value="SACS/Nov_dom"/>
</dbReference>
<keyword evidence="3" id="KW-1185">Reference proteome</keyword>
<dbReference type="Proteomes" id="UP001163046">
    <property type="component" value="Unassembled WGS sequence"/>
</dbReference>
<feature type="domain" description="Sacsin/Nov" evidence="1">
    <location>
        <begin position="1281"/>
        <end position="1528"/>
    </location>
</feature>
<dbReference type="InterPro" id="IPR036869">
    <property type="entry name" value="J_dom_sf"/>
</dbReference>
<proteinExistence type="predicted"/>
<dbReference type="EMBL" id="MU826354">
    <property type="protein sequence ID" value="KAJ7380189.1"/>
    <property type="molecule type" value="Genomic_DNA"/>
</dbReference>
<reference evidence="2" key="1">
    <citation type="submission" date="2023-01" db="EMBL/GenBank/DDBJ databases">
        <title>Genome assembly of the deep-sea coral Lophelia pertusa.</title>
        <authorList>
            <person name="Herrera S."/>
            <person name="Cordes E."/>
        </authorList>
    </citation>
    <scope>NUCLEOTIDE SEQUENCE</scope>
    <source>
        <strain evidence="2">USNM1676648</strain>
        <tissue evidence="2">Polyp</tissue>
    </source>
</reference>
<evidence type="ECO:0000313" key="3">
    <source>
        <dbReference type="Proteomes" id="UP001163046"/>
    </source>
</evidence>
<evidence type="ECO:0000313" key="2">
    <source>
        <dbReference type="EMBL" id="KAJ7380189.1"/>
    </source>
</evidence>
<comment type="caution">
    <text evidence="2">The sequence shown here is derived from an EMBL/GenBank/DDBJ whole genome shotgun (WGS) entry which is preliminary data.</text>
</comment>
<dbReference type="Gene3D" id="1.10.287.110">
    <property type="entry name" value="DnaJ domain"/>
    <property type="match status" value="1"/>
</dbReference>
<dbReference type="NCBIfam" id="NF047352">
    <property type="entry name" value="P_loop_sacsin"/>
    <property type="match status" value="2"/>
</dbReference>